<dbReference type="STRING" id="1122142.SAMN02910414_02412"/>
<feature type="coiled-coil region" evidence="1">
    <location>
        <begin position="256"/>
        <end position="283"/>
    </location>
</feature>
<dbReference type="Proteomes" id="UP000183918">
    <property type="component" value="Unassembled WGS sequence"/>
</dbReference>
<protein>
    <submittedName>
        <fullName evidence="2">FtsK/SpoIIIE family</fullName>
    </submittedName>
</protein>
<proteinExistence type="predicted"/>
<dbReference type="OrthoDB" id="2072763at2"/>
<keyword evidence="1" id="KW-0175">Coiled coil</keyword>
<dbReference type="Gene3D" id="3.40.50.300">
    <property type="entry name" value="P-loop containing nucleotide triphosphate hydrolases"/>
    <property type="match status" value="2"/>
</dbReference>
<accession>A0A1H3MUV0</accession>
<evidence type="ECO:0000256" key="1">
    <source>
        <dbReference type="SAM" id="Coils"/>
    </source>
</evidence>
<evidence type="ECO:0000313" key="3">
    <source>
        <dbReference type="Proteomes" id="UP000183918"/>
    </source>
</evidence>
<dbReference type="EMBL" id="FNPG01000040">
    <property type="protein sequence ID" value="SDY80343.1"/>
    <property type="molecule type" value="Genomic_DNA"/>
</dbReference>
<sequence>IDNYDALKELGDDMEMFVQKLARDGASLGIYIATTMTRCAAMRAVVLNNFKEKIAGYNFDNSEIRSLIGRTTMDVPEDKKGRALVKLDEIDMMQLYTPVPCPDELTYIEKLKEFVSTLAKKSTEKKAKGIPVLPEELHISQLPEYPGYEEMVSQTQNTTISETGKIIAGENESHLSQIPIGIETEQLNVVGLDVSKGMGLIVGETQMGRTTVLKNILSFIAKSGQAEKIYIMDNSSMGLAKVANECENASYQAGSMDNYNIILKELTEDIQRRKEDFEDARIDEPLLTPSEYASKLQRSYIVIDVIQEITQLYKDEMKIDELDILSDAIDWGIVPIVASDTRFGIRTGKLVDKLQALKNGIILGDATSQMIFEVGRMREHNKDVHFGYQMQPTGIRKIMLADEI</sequence>
<evidence type="ECO:0000313" key="2">
    <source>
        <dbReference type="EMBL" id="SDY80343.1"/>
    </source>
</evidence>
<feature type="non-terminal residue" evidence="2">
    <location>
        <position position="1"/>
    </location>
</feature>
<keyword evidence="3" id="KW-1185">Reference proteome</keyword>
<reference evidence="2 3" key="1">
    <citation type="submission" date="2016-10" db="EMBL/GenBank/DDBJ databases">
        <authorList>
            <person name="de Groot N.N."/>
        </authorList>
    </citation>
    <scope>NUCLEOTIDE SEQUENCE [LARGE SCALE GENOMIC DNA]</scope>
    <source>
        <strain evidence="2 3">DSM 14045</strain>
    </source>
</reference>
<dbReference type="AlphaFoldDB" id="A0A1H3MUV0"/>
<name>A0A1H3MUV0_9FIRM</name>
<dbReference type="RefSeq" id="WP_159429360.1">
    <property type="nucleotide sequence ID" value="NZ_FNPG01000040.1"/>
</dbReference>
<dbReference type="InterPro" id="IPR027417">
    <property type="entry name" value="P-loop_NTPase"/>
</dbReference>
<gene>
    <name evidence="2" type="ORF">SAMN02910414_02412</name>
</gene>
<organism evidence="2 3">
    <name type="scientific">Lachnobacterium bovis DSM 14045</name>
    <dbReference type="NCBI Taxonomy" id="1122142"/>
    <lineage>
        <taxon>Bacteria</taxon>
        <taxon>Bacillati</taxon>
        <taxon>Bacillota</taxon>
        <taxon>Clostridia</taxon>
        <taxon>Lachnospirales</taxon>
        <taxon>Lachnospiraceae</taxon>
        <taxon>Lachnobacterium</taxon>
    </lineage>
</organism>